<keyword evidence="4" id="KW-1185">Reference proteome</keyword>
<sequence length="252" mass="29083">MSILLSTPKSNGWTAEEKNHISSNYRFSFQAPYENEVVVSAEQLLNAEHLLQFLDQTGPRIGSNKRPVTASLFFKRYAYCSLTSCLYGMTILDKSFDMNIKNVYLIDHNSDSMWLPSFTLKDASARIADENRADWRSSVIESLFKENMSVMLNHIASTARISKATLWENAWIYIRWVYETWLTEDHPAEVKQRIQEDYAFFMEAPAFHFGLTKNPFHRFTVPIGCGPTKTRKTCCLYYKTDNGTCCSTCPKR</sequence>
<evidence type="ECO:0000259" key="1">
    <source>
        <dbReference type="Pfam" id="PF06276"/>
    </source>
</evidence>
<accession>A0A160IKN2</accession>
<organism evidence="3 4">
    <name type="scientific">Fictibacillus phosphorivorans</name>
    <dbReference type="NCBI Taxonomy" id="1221500"/>
    <lineage>
        <taxon>Bacteria</taxon>
        <taxon>Bacillati</taxon>
        <taxon>Bacillota</taxon>
        <taxon>Bacilli</taxon>
        <taxon>Bacillales</taxon>
        <taxon>Fictibacillaceae</taxon>
        <taxon>Fictibacillus</taxon>
    </lineage>
</organism>
<gene>
    <name evidence="3" type="ORF">ABE65_006890</name>
</gene>
<feature type="domain" description="Aerobactin siderophore biosynthesis IucA/IucC-like C-terminal" evidence="1">
    <location>
        <begin position="71"/>
        <end position="220"/>
    </location>
</feature>
<dbReference type="STRING" id="1221500.ABE65_006890"/>
<dbReference type="Pfam" id="PF06276">
    <property type="entry name" value="FhuF"/>
    <property type="match status" value="1"/>
</dbReference>
<evidence type="ECO:0008006" key="5">
    <source>
        <dbReference type="Google" id="ProtNLM"/>
    </source>
</evidence>
<dbReference type="Proteomes" id="UP000076623">
    <property type="component" value="Chromosome"/>
</dbReference>
<dbReference type="RefSeq" id="WP_066392806.1">
    <property type="nucleotide sequence ID" value="NZ_CP015378.1"/>
</dbReference>
<dbReference type="GO" id="GO:0003824">
    <property type="term" value="F:catalytic activity"/>
    <property type="evidence" value="ECO:0007669"/>
    <property type="project" value="UniProtKB-ARBA"/>
</dbReference>
<reference evidence="3 4" key="1">
    <citation type="submission" date="2016-04" db="EMBL/GenBank/DDBJ databases">
        <title>Complete genome sequence of Fictibacillus phosphorivorans G25-29, a strain toxic to nematodes.</title>
        <authorList>
            <person name="Zheng Z."/>
        </authorList>
    </citation>
    <scope>NUCLEOTIDE SEQUENCE [LARGE SCALE GENOMIC DNA]</scope>
    <source>
        <strain evidence="3 4">G25-29</strain>
    </source>
</reference>
<protein>
    <recommendedName>
        <fullName evidence="5">Aerobactin siderophore biosynthesis IucA/IucC-like C-terminal domain-containing protein</fullName>
    </recommendedName>
</protein>
<dbReference type="AlphaFoldDB" id="A0A160IKN2"/>
<dbReference type="GO" id="GO:0051537">
    <property type="term" value="F:2 iron, 2 sulfur cluster binding"/>
    <property type="evidence" value="ECO:0007669"/>
    <property type="project" value="InterPro"/>
</dbReference>
<evidence type="ECO:0000259" key="2">
    <source>
        <dbReference type="Pfam" id="PF11575"/>
    </source>
</evidence>
<evidence type="ECO:0000313" key="3">
    <source>
        <dbReference type="EMBL" id="ANC76541.1"/>
    </source>
</evidence>
<dbReference type="KEGG" id="fpn:ABE65_006890"/>
<proteinExistence type="predicted"/>
<dbReference type="InterPro" id="IPR022770">
    <property type="entry name" value="IucA/IucC-like_C"/>
</dbReference>
<dbReference type="EMBL" id="CP015378">
    <property type="protein sequence ID" value="ANC76541.1"/>
    <property type="molecule type" value="Genomic_DNA"/>
</dbReference>
<dbReference type="InterPro" id="IPR024726">
    <property type="entry name" value="FhuF_C"/>
</dbReference>
<feature type="domain" description="Ferric siderophore reductase C-terminal" evidence="2">
    <location>
        <begin position="231"/>
        <end position="251"/>
    </location>
</feature>
<name>A0A160IKN2_9BACL</name>
<dbReference type="Pfam" id="PF11575">
    <property type="entry name" value="FhuF_C"/>
    <property type="match status" value="1"/>
</dbReference>
<evidence type="ECO:0000313" key="4">
    <source>
        <dbReference type="Proteomes" id="UP000076623"/>
    </source>
</evidence>